<gene>
    <name evidence="1" type="ORF">SDC9_99909</name>
</gene>
<name>A0A645AU91_9ZZZZ</name>
<dbReference type="EMBL" id="VSSQ01014195">
    <property type="protein sequence ID" value="MPM53144.1"/>
    <property type="molecule type" value="Genomic_DNA"/>
</dbReference>
<sequence length="338" mass="34978">MYDNFKRFADLLQPVVVTCPCNLAQDGTGAGDRERACIAGDSAGACTAGYNCIAEAACAAAAGGCGCISLFKHHVIAAGEEEIRLIRLMYSQRKCRAGSLQIVIILSLQGLQFDGSRLGHGKLACSAIYAGNAGAAGYYGKCDIACAGTACRRHCIRLIKIDTVCAGHLKQRLLCLVCGDSKGLAGFFQIVIVLRFCRCDQYGPGFAYGQFAGPAVDGSDPCTACCYLKSDAACSGAAGYCCGIAVPVSDAAAAGNGQRGLLRLFHRQGKGFCADLLVVAVSFSGHLKNQRTGFGDGDSAGTGIDLCSTRASGQHAEHKLACTGAALSASRVRRAICV</sequence>
<comment type="caution">
    <text evidence="1">The sequence shown here is derived from an EMBL/GenBank/DDBJ whole genome shotgun (WGS) entry which is preliminary data.</text>
</comment>
<reference evidence="1" key="1">
    <citation type="submission" date="2019-08" db="EMBL/GenBank/DDBJ databases">
        <authorList>
            <person name="Kucharzyk K."/>
            <person name="Murdoch R.W."/>
            <person name="Higgins S."/>
            <person name="Loffler F."/>
        </authorList>
    </citation>
    <scope>NUCLEOTIDE SEQUENCE</scope>
</reference>
<accession>A0A645AU91</accession>
<organism evidence="1">
    <name type="scientific">bioreactor metagenome</name>
    <dbReference type="NCBI Taxonomy" id="1076179"/>
    <lineage>
        <taxon>unclassified sequences</taxon>
        <taxon>metagenomes</taxon>
        <taxon>ecological metagenomes</taxon>
    </lineage>
</organism>
<dbReference type="AlphaFoldDB" id="A0A645AU91"/>
<protein>
    <submittedName>
        <fullName evidence="1">Uncharacterized protein</fullName>
    </submittedName>
</protein>
<evidence type="ECO:0000313" key="1">
    <source>
        <dbReference type="EMBL" id="MPM53144.1"/>
    </source>
</evidence>
<proteinExistence type="predicted"/>